<dbReference type="Proteomes" id="UP000299102">
    <property type="component" value="Unassembled WGS sequence"/>
</dbReference>
<evidence type="ECO:0000313" key="2">
    <source>
        <dbReference type="Proteomes" id="UP000299102"/>
    </source>
</evidence>
<accession>A0A4C1W2E1</accession>
<reference evidence="1 2" key="1">
    <citation type="journal article" date="2019" name="Commun. Biol.">
        <title>The bagworm genome reveals a unique fibroin gene that provides high tensile strength.</title>
        <authorList>
            <person name="Kono N."/>
            <person name="Nakamura H."/>
            <person name="Ohtoshi R."/>
            <person name="Tomita M."/>
            <person name="Numata K."/>
            <person name="Arakawa K."/>
        </authorList>
    </citation>
    <scope>NUCLEOTIDE SEQUENCE [LARGE SCALE GENOMIC DNA]</scope>
</reference>
<dbReference type="EMBL" id="BGZK01000463">
    <property type="protein sequence ID" value="GBP45020.1"/>
    <property type="molecule type" value="Genomic_DNA"/>
</dbReference>
<sequence>MDICNLRGVTSVLPASWEGIVYSNGDETDQIDDRGGPGSLTSWTKGNSGSCYFKPVFCESVVEGFEHGSWLSRWSSRDLGLLTTLVQ</sequence>
<proteinExistence type="predicted"/>
<evidence type="ECO:0000313" key="1">
    <source>
        <dbReference type="EMBL" id="GBP45020.1"/>
    </source>
</evidence>
<name>A0A4C1W2E1_EUMVA</name>
<comment type="caution">
    <text evidence="1">The sequence shown here is derived from an EMBL/GenBank/DDBJ whole genome shotgun (WGS) entry which is preliminary data.</text>
</comment>
<organism evidence="1 2">
    <name type="scientific">Eumeta variegata</name>
    <name type="common">Bagworm moth</name>
    <name type="synonym">Eumeta japonica</name>
    <dbReference type="NCBI Taxonomy" id="151549"/>
    <lineage>
        <taxon>Eukaryota</taxon>
        <taxon>Metazoa</taxon>
        <taxon>Ecdysozoa</taxon>
        <taxon>Arthropoda</taxon>
        <taxon>Hexapoda</taxon>
        <taxon>Insecta</taxon>
        <taxon>Pterygota</taxon>
        <taxon>Neoptera</taxon>
        <taxon>Endopterygota</taxon>
        <taxon>Lepidoptera</taxon>
        <taxon>Glossata</taxon>
        <taxon>Ditrysia</taxon>
        <taxon>Tineoidea</taxon>
        <taxon>Psychidae</taxon>
        <taxon>Oiketicinae</taxon>
        <taxon>Eumeta</taxon>
    </lineage>
</organism>
<dbReference type="AlphaFoldDB" id="A0A4C1W2E1"/>
<keyword evidence="2" id="KW-1185">Reference proteome</keyword>
<gene>
    <name evidence="1" type="ORF">EVAR_23493_1</name>
</gene>
<protein>
    <submittedName>
        <fullName evidence="1">Uncharacterized protein</fullName>
    </submittedName>
</protein>